<dbReference type="PROSITE" id="PS00108">
    <property type="entry name" value="PROTEIN_KINASE_ST"/>
    <property type="match status" value="1"/>
</dbReference>
<feature type="compositionally biased region" description="Low complexity" evidence="6">
    <location>
        <begin position="529"/>
        <end position="562"/>
    </location>
</feature>
<dbReference type="Pfam" id="PF00069">
    <property type="entry name" value="Pkinase"/>
    <property type="match status" value="1"/>
</dbReference>
<feature type="compositionally biased region" description="Basic and acidic residues" evidence="6">
    <location>
        <begin position="929"/>
        <end position="944"/>
    </location>
</feature>
<feature type="region of interest" description="Disordered" evidence="6">
    <location>
        <begin position="1186"/>
        <end position="1222"/>
    </location>
</feature>
<feature type="compositionally biased region" description="Low complexity" evidence="6">
    <location>
        <begin position="679"/>
        <end position="689"/>
    </location>
</feature>
<dbReference type="PANTHER" id="PTHR46538">
    <property type="entry name" value="PROTEIN KINASE DOMAIN-CONTAINING PROTEIN"/>
    <property type="match status" value="1"/>
</dbReference>
<protein>
    <submittedName>
        <fullName evidence="9">Protein kinase domain-containing protein</fullName>
    </submittedName>
</protein>
<dbReference type="FunFam" id="1.10.510.10:FF:001298">
    <property type="entry name" value="STE20-like kinase"/>
    <property type="match status" value="1"/>
</dbReference>
<feature type="region of interest" description="Disordered" evidence="6">
    <location>
        <begin position="444"/>
        <end position="470"/>
    </location>
</feature>
<name>A0A914GZ98_GLORO</name>
<feature type="region of interest" description="Disordered" evidence="6">
    <location>
        <begin position="526"/>
        <end position="562"/>
    </location>
</feature>
<dbReference type="SUPFAM" id="SSF56112">
    <property type="entry name" value="Protein kinase-like (PK-like)"/>
    <property type="match status" value="1"/>
</dbReference>
<evidence type="ECO:0000256" key="3">
    <source>
        <dbReference type="ARBA" id="ARBA00022679"/>
    </source>
</evidence>
<feature type="region of interest" description="Disordered" evidence="6">
    <location>
        <begin position="605"/>
        <end position="624"/>
    </location>
</feature>
<dbReference type="GO" id="GO:0005524">
    <property type="term" value="F:ATP binding"/>
    <property type="evidence" value="ECO:0007669"/>
    <property type="project" value="InterPro"/>
</dbReference>
<keyword evidence="5" id="KW-0175">Coiled coil</keyword>
<feature type="compositionally biased region" description="Low complexity" evidence="6">
    <location>
        <begin position="392"/>
        <end position="413"/>
    </location>
</feature>
<reference evidence="9" key="1">
    <citation type="submission" date="2022-11" db="UniProtKB">
        <authorList>
            <consortium name="WormBaseParasite"/>
        </authorList>
    </citation>
    <scope>IDENTIFICATION</scope>
</reference>
<feature type="region of interest" description="Disordered" evidence="6">
    <location>
        <begin position="679"/>
        <end position="777"/>
    </location>
</feature>
<feature type="region of interest" description="Disordered" evidence="6">
    <location>
        <begin position="391"/>
        <end position="413"/>
    </location>
</feature>
<dbReference type="InterPro" id="IPR000719">
    <property type="entry name" value="Prot_kinase_dom"/>
</dbReference>
<feature type="compositionally biased region" description="Polar residues" evidence="6">
    <location>
        <begin position="1212"/>
        <end position="1222"/>
    </location>
</feature>
<sequence>MAIFGLFKQLLLGQHPSSNSQSGAARLPAVVQCDVNPMDSQWRTMGEIGEGAFGKIEKVCSVESPHLIAASKTISLQEGEELDDFLIEIEILTLCKGHGNIVDLIACYFHEQKLYMMLEYCAGGAVDNIMVELNKPLNEPQIAHVTREVCRAVDFLHARGIIHRDIKAGNVLLTADAAVKLADFGVSAIIKNNQRRDSFIGTPYWMAPEVIICETFKDQPYDCRADIWSLGITCIEMAQVEPPNHNMNPMRVVIKVQKSEPPTLAQPHRWTPEFSDFLRRCLVKNVDGRWSAAQLLSHPFICSADDRRPIVRLLCEKNAEVVDEEVMEAESGTTTDVDEDDSVKIVINNTDDHGHEHEHDDTFRPQEEAIQILDELDMALDEDGIAQRECCSATSGSQLSSTASGGSSSNKNNIGNGTIISCSGGDGTTANSGWSPLWQIGAEHAASAREPSAAPMGIASTSAPSTNVTAKRNNIPFSTKQFEAPQPPTAIQFEQQSPIPHEEAIQIHIPDELYMTLEEDGIAQRECCSATSGSQPSSTATTSGSSRTSNNIGTNNNNRGNAISVSTTTVSFQQSTVSVLDTTFNDPHKRQNNNTISVNIDTPRRHTVTGVNTSPTAPIQITPRQNTVPENTDLHRQSIVSNDSVSSLPPLKQIAAEYAASAREPSAALMGIASTSAPSTNALNNSANSSHEHQLPEPLDLPPPEPPVDYDFDSTPRAIAAQQQQYQPPAGVQAGRQPYHQQQKQVKQQQKRPHPPSAVEDVQPAPAQLRKSPHRATVTKRTRTYVIDGVEVTSTSLHVLSAQQDFELRKRELRDLKRMQREEARQQQELNSRSEQVREHQERRFVFEKQSVQRTYEAEIELVSRTQKKKMEETERQQEEELRTLAKSVRVEQERDLRVFRDRLRQEQKIMKQEVEMLPKAQRKNVSRQRKEQLERHQCERESDYVEQQMRTSEAVLLRARDRHREKLCLQEKKCLEQKHQLERNMETALWELEEAQLAEKHALLTQQFRDVFHLQRTHMLARHAKEQQHVLRINQSQEEQLLRALNADRKALPKMLRSEAKTRTLMFRKSLEVDLPGESDTWTAKVRAFEEREKQRTRQKTEEYDLKCKRRLAQLVERNKEVLRELEEIHNEKRNMLLENERAKLGEYEREYQQLLADWKASLPARKSTLEAKFSDELATQERFYGTDGTAMSSSTSTSSSSAGGGPTAPFSFSGSSQKHF</sequence>
<feature type="compositionally biased region" description="Polar residues" evidence="6">
    <location>
        <begin position="459"/>
        <end position="470"/>
    </location>
</feature>
<keyword evidence="2" id="KW-0597">Phosphoprotein</keyword>
<dbReference type="GO" id="GO:0004674">
    <property type="term" value="F:protein serine/threonine kinase activity"/>
    <property type="evidence" value="ECO:0007669"/>
    <property type="project" value="UniProtKB-KW"/>
</dbReference>
<dbReference type="SMART" id="SM00220">
    <property type="entry name" value="S_TKc"/>
    <property type="match status" value="1"/>
</dbReference>
<proteinExistence type="predicted"/>
<dbReference type="Pfam" id="PF12474">
    <property type="entry name" value="PKK"/>
    <property type="match status" value="2"/>
</dbReference>
<feature type="domain" description="Protein kinase" evidence="7">
    <location>
        <begin position="42"/>
        <end position="301"/>
    </location>
</feature>
<dbReference type="PROSITE" id="PS50011">
    <property type="entry name" value="PROTEIN_KINASE_DOM"/>
    <property type="match status" value="1"/>
</dbReference>
<dbReference type="InterPro" id="IPR051585">
    <property type="entry name" value="STE20_Ser/Thr_Kinases"/>
</dbReference>
<feature type="compositionally biased region" description="Polar residues" evidence="6">
    <location>
        <begin position="609"/>
        <end position="624"/>
    </location>
</feature>
<dbReference type="Proteomes" id="UP000887572">
    <property type="component" value="Unplaced"/>
</dbReference>
<feature type="compositionally biased region" description="Low complexity" evidence="6">
    <location>
        <begin position="716"/>
        <end position="734"/>
    </location>
</feature>
<keyword evidence="1" id="KW-0723">Serine/threonine-protein kinase</keyword>
<evidence type="ECO:0000256" key="2">
    <source>
        <dbReference type="ARBA" id="ARBA00022553"/>
    </source>
</evidence>
<feature type="coiled-coil region" evidence="5">
    <location>
        <begin position="1110"/>
        <end position="1159"/>
    </location>
</feature>
<evidence type="ECO:0000256" key="6">
    <source>
        <dbReference type="SAM" id="MobiDB-lite"/>
    </source>
</evidence>
<accession>A0A914GZ98</accession>
<dbReference type="PANTHER" id="PTHR46538:SF3">
    <property type="entry name" value="PROTEIN KINASE DOMAIN-CONTAINING PROTEIN"/>
    <property type="match status" value="1"/>
</dbReference>
<evidence type="ECO:0000259" key="7">
    <source>
        <dbReference type="PROSITE" id="PS50011"/>
    </source>
</evidence>
<organism evidence="8 9">
    <name type="scientific">Globodera rostochiensis</name>
    <name type="common">Golden nematode worm</name>
    <name type="synonym">Heterodera rostochiensis</name>
    <dbReference type="NCBI Taxonomy" id="31243"/>
    <lineage>
        <taxon>Eukaryota</taxon>
        <taxon>Metazoa</taxon>
        <taxon>Ecdysozoa</taxon>
        <taxon>Nematoda</taxon>
        <taxon>Chromadorea</taxon>
        <taxon>Rhabditida</taxon>
        <taxon>Tylenchina</taxon>
        <taxon>Tylenchomorpha</taxon>
        <taxon>Tylenchoidea</taxon>
        <taxon>Heteroderidae</taxon>
        <taxon>Heteroderinae</taxon>
        <taxon>Globodera</taxon>
    </lineage>
</organism>
<dbReference type="InterPro" id="IPR022165">
    <property type="entry name" value="PKK"/>
</dbReference>
<dbReference type="AlphaFoldDB" id="A0A914GZ98"/>
<dbReference type="Gene3D" id="1.10.510.10">
    <property type="entry name" value="Transferase(Phosphotransferase) domain 1"/>
    <property type="match status" value="1"/>
</dbReference>
<dbReference type="InterPro" id="IPR011009">
    <property type="entry name" value="Kinase-like_dom_sf"/>
</dbReference>
<evidence type="ECO:0000256" key="1">
    <source>
        <dbReference type="ARBA" id="ARBA00022527"/>
    </source>
</evidence>
<keyword evidence="8" id="KW-1185">Reference proteome</keyword>
<dbReference type="WBParaSite" id="Gr19_v10_g12489.t3">
    <property type="protein sequence ID" value="Gr19_v10_g12489.t3"/>
    <property type="gene ID" value="Gr19_v10_g12489"/>
</dbReference>
<feature type="compositionally biased region" description="Low complexity" evidence="6">
    <location>
        <begin position="1187"/>
        <end position="1203"/>
    </location>
</feature>
<evidence type="ECO:0000313" key="8">
    <source>
        <dbReference type="Proteomes" id="UP000887572"/>
    </source>
</evidence>
<evidence type="ECO:0000256" key="5">
    <source>
        <dbReference type="SAM" id="Coils"/>
    </source>
</evidence>
<keyword evidence="4" id="KW-0418">Kinase</keyword>
<feature type="region of interest" description="Disordered" evidence="6">
    <location>
        <begin position="820"/>
        <end position="842"/>
    </location>
</feature>
<evidence type="ECO:0000313" key="9">
    <source>
        <dbReference type="WBParaSite" id="Gr19_v10_g12489.t3"/>
    </source>
</evidence>
<dbReference type="InterPro" id="IPR008271">
    <property type="entry name" value="Ser/Thr_kinase_AS"/>
</dbReference>
<keyword evidence="3" id="KW-0808">Transferase</keyword>
<evidence type="ECO:0000256" key="4">
    <source>
        <dbReference type="ARBA" id="ARBA00022777"/>
    </source>
</evidence>
<feature type="region of interest" description="Disordered" evidence="6">
    <location>
        <begin position="921"/>
        <end position="946"/>
    </location>
</feature>